<dbReference type="OrthoDB" id="8689816at2"/>
<sequence>MWLVWCGALLLVLKWFEVDPVATWSWWWILAPLAAAFVWFEFFERMFGRDRRQVEMAEYEKRAKQRVADTFEGFRKGRAGRS</sequence>
<feature type="transmembrane region" description="Helical" evidence="1">
    <location>
        <begin position="26"/>
        <end position="43"/>
    </location>
</feature>
<evidence type="ECO:0000256" key="1">
    <source>
        <dbReference type="SAM" id="Phobius"/>
    </source>
</evidence>
<dbReference type="NCBIfam" id="TIGR04438">
    <property type="entry name" value="small_Trp_rich"/>
    <property type="match status" value="1"/>
</dbReference>
<keyword evidence="1" id="KW-1133">Transmembrane helix</keyword>
<keyword evidence="1" id="KW-0812">Transmembrane</keyword>
<proteinExistence type="predicted"/>
<keyword evidence="3" id="KW-1185">Reference proteome</keyword>
<keyword evidence="1" id="KW-0472">Membrane</keyword>
<dbReference type="EMBL" id="RRUE01000001">
    <property type="protein sequence ID" value="RRN46132.1"/>
    <property type="molecule type" value="Genomic_DNA"/>
</dbReference>
<reference evidence="2 3" key="1">
    <citation type="submission" date="2018-11" db="EMBL/GenBank/DDBJ databases">
        <title>Genome sequencing of Lautropia sp. KCOM 2505 (= ChDC F240).</title>
        <authorList>
            <person name="Kook J.-K."/>
            <person name="Park S.-N."/>
            <person name="Lim Y.K."/>
        </authorList>
    </citation>
    <scope>NUCLEOTIDE SEQUENCE [LARGE SCALE GENOMIC DNA]</scope>
    <source>
        <strain evidence="2 3">KCOM 2505</strain>
    </source>
</reference>
<dbReference type="InterPro" id="IPR031044">
    <property type="entry name" value="Small_Trp_rich"/>
</dbReference>
<name>A0A426FTU0_9BURK</name>
<dbReference type="AlphaFoldDB" id="A0A426FTU0"/>
<comment type="caution">
    <text evidence="2">The sequence shown here is derived from an EMBL/GenBank/DDBJ whole genome shotgun (WGS) entry which is preliminary data.</text>
</comment>
<evidence type="ECO:0000313" key="2">
    <source>
        <dbReference type="EMBL" id="RRN46132.1"/>
    </source>
</evidence>
<evidence type="ECO:0000313" key="3">
    <source>
        <dbReference type="Proteomes" id="UP000270261"/>
    </source>
</evidence>
<organism evidence="2 3">
    <name type="scientific">Lautropia dentalis</name>
    <dbReference type="NCBI Taxonomy" id="2490857"/>
    <lineage>
        <taxon>Bacteria</taxon>
        <taxon>Pseudomonadati</taxon>
        <taxon>Pseudomonadota</taxon>
        <taxon>Betaproteobacteria</taxon>
        <taxon>Burkholderiales</taxon>
        <taxon>Burkholderiaceae</taxon>
        <taxon>Lautropia</taxon>
    </lineage>
</organism>
<gene>
    <name evidence="2" type="ORF">EHV23_05890</name>
</gene>
<dbReference type="Proteomes" id="UP000270261">
    <property type="component" value="Unassembled WGS sequence"/>
</dbReference>
<protein>
    <submittedName>
        <fullName evidence="2">TIGR04438 family Trp-rich protein</fullName>
    </submittedName>
</protein>
<accession>A0A426FTU0</accession>